<dbReference type="GO" id="GO:0016020">
    <property type="term" value="C:membrane"/>
    <property type="evidence" value="ECO:0007669"/>
    <property type="project" value="TreeGrafter"/>
</dbReference>
<reference evidence="2 3" key="1">
    <citation type="journal article" date="2020" name="ISME J.">
        <title>Uncovering the hidden diversity of litter-decomposition mechanisms in mushroom-forming fungi.</title>
        <authorList>
            <person name="Floudas D."/>
            <person name="Bentzer J."/>
            <person name="Ahren D."/>
            <person name="Johansson T."/>
            <person name="Persson P."/>
            <person name="Tunlid A."/>
        </authorList>
    </citation>
    <scope>NUCLEOTIDE SEQUENCE [LARGE SCALE GENOMIC DNA]</scope>
    <source>
        <strain evidence="2 3">CBS 661.87</strain>
    </source>
</reference>
<name>A0A8H5H9D1_9AGAR</name>
<dbReference type="Pfam" id="PF00561">
    <property type="entry name" value="Abhydrolase_1"/>
    <property type="match status" value="1"/>
</dbReference>
<evidence type="ECO:0000313" key="3">
    <source>
        <dbReference type="Proteomes" id="UP000565441"/>
    </source>
</evidence>
<dbReference type="SUPFAM" id="SSF53474">
    <property type="entry name" value="alpha/beta-Hydrolases"/>
    <property type="match status" value="1"/>
</dbReference>
<sequence length="346" mass="38448">MPMVAINPKTGPANVHYTISTPTCTSADKIDPQVPTVIFIHPVYIGQHLFQPQFSDPQLRRFNLIAVDTRLHGGTEGRVSSDWRREDAADDLAALMARMSMGACITLQTAVSYPEKVLSLFLISPLPLQEPTEVKEGRQEIYDYWVQGWQNDPHLDETALLDAVIGGLQLGFNNTNTTIGKALNALYIPRAMVNFSPERFEEFHTATVKFFTERTAHTSATLRRLQCPVKLIQCGGDIAYPLRYAQELLGRLVDAGVDAELETVEDAPHFGSVTHPNVFNPLIHDFIMSHTTAPVPPPPEIVTSPFEADLVATGWSPRDGAEDVSSEEDDIRLNFRVTPRDRKASM</sequence>
<organism evidence="2 3">
    <name type="scientific">Tricholomella constricta</name>
    <dbReference type="NCBI Taxonomy" id="117010"/>
    <lineage>
        <taxon>Eukaryota</taxon>
        <taxon>Fungi</taxon>
        <taxon>Dikarya</taxon>
        <taxon>Basidiomycota</taxon>
        <taxon>Agaricomycotina</taxon>
        <taxon>Agaricomycetes</taxon>
        <taxon>Agaricomycetidae</taxon>
        <taxon>Agaricales</taxon>
        <taxon>Tricholomatineae</taxon>
        <taxon>Lyophyllaceae</taxon>
        <taxon>Tricholomella</taxon>
    </lineage>
</organism>
<dbReference type="InterPro" id="IPR029058">
    <property type="entry name" value="AB_hydrolase_fold"/>
</dbReference>
<dbReference type="Gene3D" id="3.40.50.1820">
    <property type="entry name" value="alpha/beta hydrolase"/>
    <property type="match status" value="1"/>
</dbReference>
<comment type="caution">
    <text evidence="2">The sequence shown here is derived from an EMBL/GenBank/DDBJ whole genome shotgun (WGS) entry which is preliminary data.</text>
</comment>
<proteinExistence type="predicted"/>
<evidence type="ECO:0000313" key="2">
    <source>
        <dbReference type="EMBL" id="KAF5379049.1"/>
    </source>
</evidence>
<gene>
    <name evidence="2" type="ORF">D9615_005993</name>
</gene>
<dbReference type="EMBL" id="JAACJP010000017">
    <property type="protein sequence ID" value="KAF5379049.1"/>
    <property type="molecule type" value="Genomic_DNA"/>
</dbReference>
<dbReference type="InterPro" id="IPR000073">
    <property type="entry name" value="AB_hydrolase_1"/>
</dbReference>
<dbReference type="PANTHER" id="PTHR43798">
    <property type="entry name" value="MONOACYLGLYCEROL LIPASE"/>
    <property type="match status" value="1"/>
</dbReference>
<dbReference type="OrthoDB" id="19657at2759"/>
<evidence type="ECO:0000259" key="1">
    <source>
        <dbReference type="Pfam" id="PF00561"/>
    </source>
</evidence>
<dbReference type="Proteomes" id="UP000565441">
    <property type="component" value="Unassembled WGS sequence"/>
</dbReference>
<accession>A0A8H5H9D1</accession>
<dbReference type="InterPro" id="IPR050266">
    <property type="entry name" value="AB_hydrolase_sf"/>
</dbReference>
<dbReference type="PANTHER" id="PTHR43798:SF33">
    <property type="entry name" value="HYDROLASE, PUTATIVE (AFU_ORTHOLOGUE AFUA_2G14860)-RELATED"/>
    <property type="match status" value="1"/>
</dbReference>
<feature type="domain" description="AB hydrolase-1" evidence="1">
    <location>
        <begin position="35"/>
        <end position="276"/>
    </location>
</feature>
<dbReference type="AlphaFoldDB" id="A0A8H5H9D1"/>
<protein>
    <recommendedName>
        <fullName evidence="1">AB hydrolase-1 domain-containing protein</fullName>
    </recommendedName>
</protein>
<keyword evidence="3" id="KW-1185">Reference proteome</keyword>